<dbReference type="Proteomes" id="UP000054342">
    <property type="component" value="Unassembled WGS sequence"/>
</dbReference>
<evidence type="ECO:0000313" key="2">
    <source>
        <dbReference type="EMBL" id="KIW56580.1"/>
    </source>
</evidence>
<dbReference type="EMBL" id="KN847319">
    <property type="protein sequence ID" value="KIW56580.1"/>
    <property type="molecule type" value="Genomic_DNA"/>
</dbReference>
<protein>
    <submittedName>
        <fullName evidence="2">Uncharacterized protein</fullName>
    </submittedName>
</protein>
<keyword evidence="3" id="KW-1185">Reference proteome</keyword>
<reference evidence="2 3" key="1">
    <citation type="submission" date="2015-01" db="EMBL/GenBank/DDBJ databases">
        <title>The Genome Sequence of Exophiala xenobiotica CBS118157.</title>
        <authorList>
            <consortium name="The Broad Institute Genomics Platform"/>
            <person name="Cuomo C."/>
            <person name="de Hoog S."/>
            <person name="Gorbushina A."/>
            <person name="Stielow B."/>
            <person name="Teixiera M."/>
            <person name="Abouelleil A."/>
            <person name="Chapman S.B."/>
            <person name="Priest M."/>
            <person name="Young S.K."/>
            <person name="Wortman J."/>
            <person name="Nusbaum C."/>
            <person name="Birren B."/>
        </authorList>
    </citation>
    <scope>NUCLEOTIDE SEQUENCE [LARGE SCALE GENOMIC DNA]</scope>
    <source>
        <strain evidence="2 3">CBS 118157</strain>
    </source>
</reference>
<feature type="region of interest" description="Disordered" evidence="1">
    <location>
        <begin position="150"/>
        <end position="200"/>
    </location>
</feature>
<proteinExistence type="predicted"/>
<evidence type="ECO:0000313" key="3">
    <source>
        <dbReference type="Proteomes" id="UP000054342"/>
    </source>
</evidence>
<feature type="compositionally biased region" description="Basic and acidic residues" evidence="1">
    <location>
        <begin position="158"/>
        <end position="172"/>
    </location>
</feature>
<dbReference type="GeneID" id="25327140"/>
<evidence type="ECO:0000256" key="1">
    <source>
        <dbReference type="SAM" id="MobiDB-lite"/>
    </source>
</evidence>
<accession>A0A0D2EPD6</accession>
<organism evidence="2 3">
    <name type="scientific">Exophiala xenobiotica</name>
    <dbReference type="NCBI Taxonomy" id="348802"/>
    <lineage>
        <taxon>Eukaryota</taxon>
        <taxon>Fungi</taxon>
        <taxon>Dikarya</taxon>
        <taxon>Ascomycota</taxon>
        <taxon>Pezizomycotina</taxon>
        <taxon>Eurotiomycetes</taxon>
        <taxon>Chaetothyriomycetidae</taxon>
        <taxon>Chaetothyriales</taxon>
        <taxon>Herpotrichiellaceae</taxon>
        <taxon>Exophiala</taxon>
    </lineage>
</organism>
<dbReference type="HOGENOM" id="CLU_117714_0_0_1"/>
<sequence>MYRKPSGGTGFSFGRLVTNAFPNFANDNSEQDADLTATEQDGLWMHQVVGADACGRPPMTLDAESALRAGVTTSEKLSARIHKALVNNGILDPQSPLGIDTTRITPKFAHQLAFISVAGQRKVVGMLFFWEQEALRWRLLDQEEAELKAAMEESDATDDQRRELQTRLESVRMRRAMKPSQRVGEGESAAQQPEEPPAYS</sequence>
<name>A0A0D2EPD6_9EURO</name>
<dbReference type="STRING" id="348802.A0A0D2EPD6"/>
<dbReference type="RefSeq" id="XP_013317164.1">
    <property type="nucleotide sequence ID" value="XM_013461710.1"/>
</dbReference>
<dbReference type="OrthoDB" id="5244524at2759"/>
<gene>
    <name evidence="2" type="ORF">PV05_05232</name>
</gene>
<dbReference type="AlphaFoldDB" id="A0A0D2EPD6"/>